<evidence type="ECO:0008006" key="3">
    <source>
        <dbReference type="Google" id="ProtNLM"/>
    </source>
</evidence>
<dbReference type="InterPro" id="IPR036390">
    <property type="entry name" value="WH_DNA-bd_sf"/>
</dbReference>
<evidence type="ECO:0000313" key="1">
    <source>
        <dbReference type="EMBL" id="MBO9151716.1"/>
    </source>
</evidence>
<evidence type="ECO:0000313" key="2">
    <source>
        <dbReference type="Proteomes" id="UP000679126"/>
    </source>
</evidence>
<proteinExistence type="predicted"/>
<dbReference type="Proteomes" id="UP000679126">
    <property type="component" value="Unassembled WGS sequence"/>
</dbReference>
<sequence length="190" mass="21211">MKQLRAIREGKVTLAYRNWKKSALKAGSTQLTAYGQLMIDEVTPVPESDITEASARASGYAGKAALMEELAKHPAGQLYRIRFHYLGEDPRIALRENNEITEAEMAGILKKLASLDKHSAIGPWTKQALTAISRHPEERAADLAAALRMDKDWLKLNIRKLKNLGLTESMKIGYRISPRGEEVLAAMKRQ</sequence>
<dbReference type="RefSeq" id="WP_209144182.1">
    <property type="nucleotide sequence ID" value="NZ_JAGHKP010000001.1"/>
</dbReference>
<comment type="caution">
    <text evidence="1">The sequence shown here is derived from an EMBL/GenBank/DDBJ whole genome shotgun (WGS) entry which is preliminary data.</text>
</comment>
<keyword evidence="2" id="KW-1185">Reference proteome</keyword>
<dbReference type="EMBL" id="JAGHKP010000001">
    <property type="protein sequence ID" value="MBO9151716.1"/>
    <property type="molecule type" value="Genomic_DNA"/>
</dbReference>
<organism evidence="1 2">
    <name type="scientific">Chitinophaga chungangae</name>
    <dbReference type="NCBI Taxonomy" id="2821488"/>
    <lineage>
        <taxon>Bacteria</taxon>
        <taxon>Pseudomonadati</taxon>
        <taxon>Bacteroidota</taxon>
        <taxon>Chitinophagia</taxon>
        <taxon>Chitinophagales</taxon>
        <taxon>Chitinophagaceae</taxon>
        <taxon>Chitinophaga</taxon>
    </lineage>
</organism>
<protein>
    <recommendedName>
        <fullName evidence="3">ASCH domain-containing protein</fullName>
    </recommendedName>
</protein>
<name>A0ABS3YAK5_9BACT</name>
<reference evidence="2" key="1">
    <citation type="submission" date="2021-03" db="EMBL/GenBank/DDBJ databases">
        <title>Assistant Professor.</title>
        <authorList>
            <person name="Huq M.A."/>
        </authorList>
    </citation>
    <scope>NUCLEOTIDE SEQUENCE [LARGE SCALE GENOMIC DNA]</scope>
    <source>
        <strain evidence="2">MAH-28</strain>
    </source>
</reference>
<gene>
    <name evidence="1" type="ORF">J7I43_05820</name>
</gene>
<accession>A0ABS3YAK5</accession>
<dbReference type="SUPFAM" id="SSF46785">
    <property type="entry name" value="Winged helix' DNA-binding domain"/>
    <property type="match status" value="1"/>
</dbReference>